<protein>
    <recommendedName>
        <fullName evidence="12">C2 domain-containing protein</fullName>
    </recommendedName>
</protein>
<dbReference type="InterPro" id="IPR044562">
    <property type="entry name" value="CAR1-11"/>
</dbReference>
<proteinExistence type="inferred from homology"/>
<comment type="subcellular location">
    <subcellularLocation>
        <location evidence="2">Cell membrane</location>
    </subcellularLocation>
    <subcellularLocation>
        <location evidence="1">Nucleus</location>
    </subcellularLocation>
</comment>
<gene>
    <name evidence="13" type="ORF">GOP47_0018573</name>
</gene>
<name>A0A9D4Z8X0_ADICA</name>
<keyword evidence="7" id="KW-0106">Calcium</keyword>
<dbReference type="InterPro" id="IPR000008">
    <property type="entry name" value="C2_dom"/>
</dbReference>
<evidence type="ECO:0000256" key="7">
    <source>
        <dbReference type="ARBA" id="ARBA00022837"/>
    </source>
</evidence>
<dbReference type="GO" id="GO:0005096">
    <property type="term" value="F:GTPase activator activity"/>
    <property type="evidence" value="ECO:0007669"/>
    <property type="project" value="UniProtKB-KW"/>
</dbReference>
<keyword evidence="8" id="KW-0446">Lipid-binding</keyword>
<dbReference type="GO" id="GO:0009738">
    <property type="term" value="P:abscisic acid-activated signaling pathway"/>
    <property type="evidence" value="ECO:0007669"/>
    <property type="project" value="UniProtKB-KW"/>
</dbReference>
<dbReference type="Pfam" id="PF00168">
    <property type="entry name" value="C2"/>
    <property type="match status" value="1"/>
</dbReference>
<dbReference type="AlphaFoldDB" id="A0A9D4Z8X0"/>
<dbReference type="Gene3D" id="2.60.40.150">
    <property type="entry name" value="C2 domain"/>
    <property type="match status" value="1"/>
</dbReference>
<evidence type="ECO:0000256" key="8">
    <source>
        <dbReference type="ARBA" id="ARBA00023121"/>
    </source>
</evidence>
<comment type="similarity">
    <text evidence="11">Belongs to the plant CAR protein family.</text>
</comment>
<evidence type="ECO:0000256" key="1">
    <source>
        <dbReference type="ARBA" id="ARBA00004123"/>
    </source>
</evidence>
<keyword evidence="3" id="KW-0343">GTPase activation</keyword>
<evidence type="ECO:0000313" key="14">
    <source>
        <dbReference type="Proteomes" id="UP000886520"/>
    </source>
</evidence>
<keyword evidence="5" id="KW-0938">Abscisic acid signaling pathway</keyword>
<evidence type="ECO:0000259" key="12">
    <source>
        <dbReference type="PROSITE" id="PS50004"/>
    </source>
</evidence>
<keyword evidence="4" id="KW-1003">Cell membrane</keyword>
<dbReference type="SMR" id="A0A9D4Z8X0"/>
<dbReference type="GO" id="GO:0005634">
    <property type="term" value="C:nucleus"/>
    <property type="evidence" value="ECO:0007669"/>
    <property type="project" value="UniProtKB-SubCell"/>
</dbReference>
<evidence type="ECO:0000256" key="5">
    <source>
        <dbReference type="ARBA" id="ARBA00022682"/>
    </source>
</evidence>
<dbReference type="InterPro" id="IPR035892">
    <property type="entry name" value="C2_domain_sf"/>
</dbReference>
<evidence type="ECO:0000256" key="2">
    <source>
        <dbReference type="ARBA" id="ARBA00004236"/>
    </source>
</evidence>
<dbReference type="PANTHER" id="PTHR45933:SF5">
    <property type="entry name" value="PROTEIN C2-DOMAIN ABA-RELATED 4"/>
    <property type="match status" value="1"/>
</dbReference>
<keyword evidence="6" id="KW-0479">Metal-binding</keyword>
<evidence type="ECO:0000313" key="13">
    <source>
        <dbReference type="EMBL" id="KAI5065949.1"/>
    </source>
</evidence>
<dbReference type="PROSITE" id="PS50004">
    <property type="entry name" value="C2"/>
    <property type="match status" value="1"/>
</dbReference>
<dbReference type="GO" id="GO:0046872">
    <property type="term" value="F:metal ion binding"/>
    <property type="evidence" value="ECO:0007669"/>
    <property type="project" value="UniProtKB-KW"/>
</dbReference>
<dbReference type="SUPFAM" id="SSF49562">
    <property type="entry name" value="C2 domain (Calcium/lipid-binding domain, CaLB)"/>
    <property type="match status" value="1"/>
</dbReference>
<dbReference type="OrthoDB" id="73919at2759"/>
<dbReference type="EMBL" id="JABFUD020000018">
    <property type="protein sequence ID" value="KAI5065949.1"/>
    <property type="molecule type" value="Genomic_DNA"/>
</dbReference>
<dbReference type="Proteomes" id="UP000886520">
    <property type="component" value="Chromosome 18"/>
</dbReference>
<dbReference type="PANTHER" id="PTHR45933">
    <property type="entry name" value="PROTEIN C2-DOMAIN ABA-RELATED 4"/>
    <property type="match status" value="1"/>
</dbReference>
<evidence type="ECO:0000256" key="3">
    <source>
        <dbReference type="ARBA" id="ARBA00022468"/>
    </source>
</evidence>
<keyword evidence="9" id="KW-0472">Membrane</keyword>
<evidence type="ECO:0000256" key="11">
    <source>
        <dbReference type="ARBA" id="ARBA00024037"/>
    </source>
</evidence>
<accession>A0A9D4Z8X0</accession>
<keyword evidence="14" id="KW-1185">Reference proteome</keyword>
<evidence type="ECO:0000256" key="10">
    <source>
        <dbReference type="ARBA" id="ARBA00023242"/>
    </source>
</evidence>
<evidence type="ECO:0000256" key="9">
    <source>
        <dbReference type="ARBA" id="ARBA00023136"/>
    </source>
</evidence>
<keyword evidence="10" id="KW-0539">Nucleus</keyword>
<reference evidence="13" key="1">
    <citation type="submission" date="2021-01" db="EMBL/GenBank/DDBJ databases">
        <title>Adiantum capillus-veneris genome.</title>
        <authorList>
            <person name="Fang Y."/>
            <person name="Liao Q."/>
        </authorList>
    </citation>
    <scope>NUCLEOTIDE SEQUENCE</scope>
    <source>
        <strain evidence="13">H3</strain>
        <tissue evidence="13">Leaf</tissue>
    </source>
</reference>
<evidence type="ECO:0000256" key="4">
    <source>
        <dbReference type="ARBA" id="ARBA00022475"/>
    </source>
</evidence>
<feature type="domain" description="C2" evidence="12">
    <location>
        <begin position="1"/>
        <end position="103"/>
    </location>
</feature>
<sequence>MGAIKGILKVRVVQGTDLAVRDVYSSDPYVKLRVGDHQVKTRVIPHNLNPRWNEELTLATADPPQPLKLFVYDKDMFTADDKMGEAQIDLNPLISTVKLNESHDCQEGVIISYVAATSENGFTKDSAIKIKKSRIVQKICIRLKNVESGEIKLELMWQPCSQ</sequence>
<dbReference type="GO" id="GO:0008289">
    <property type="term" value="F:lipid binding"/>
    <property type="evidence" value="ECO:0007669"/>
    <property type="project" value="UniProtKB-KW"/>
</dbReference>
<evidence type="ECO:0000256" key="6">
    <source>
        <dbReference type="ARBA" id="ARBA00022723"/>
    </source>
</evidence>
<dbReference type="GO" id="GO:0005886">
    <property type="term" value="C:plasma membrane"/>
    <property type="evidence" value="ECO:0007669"/>
    <property type="project" value="UniProtKB-SubCell"/>
</dbReference>
<comment type="caution">
    <text evidence="13">The sequence shown here is derived from an EMBL/GenBank/DDBJ whole genome shotgun (WGS) entry which is preliminary data.</text>
</comment>
<organism evidence="13 14">
    <name type="scientific">Adiantum capillus-veneris</name>
    <name type="common">Maidenhair fern</name>
    <dbReference type="NCBI Taxonomy" id="13818"/>
    <lineage>
        <taxon>Eukaryota</taxon>
        <taxon>Viridiplantae</taxon>
        <taxon>Streptophyta</taxon>
        <taxon>Embryophyta</taxon>
        <taxon>Tracheophyta</taxon>
        <taxon>Polypodiopsida</taxon>
        <taxon>Polypodiidae</taxon>
        <taxon>Polypodiales</taxon>
        <taxon>Pteridineae</taxon>
        <taxon>Pteridaceae</taxon>
        <taxon>Vittarioideae</taxon>
        <taxon>Adiantum</taxon>
    </lineage>
</organism>
<dbReference type="SMART" id="SM00239">
    <property type="entry name" value="C2"/>
    <property type="match status" value="1"/>
</dbReference>